<dbReference type="AlphaFoldDB" id="A0ABD2BCA6"/>
<evidence type="ECO:0000313" key="2">
    <source>
        <dbReference type="Proteomes" id="UP001607303"/>
    </source>
</evidence>
<proteinExistence type="predicted"/>
<dbReference type="Proteomes" id="UP001607303">
    <property type="component" value="Unassembled WGS sequence"/>
</dbReference>
<comment type="caution">
    <text evidence="1">The sequence shown here is derived from an EMBL/GenBank/DDBJ whole genome shotgun (WGS) entry which is preliminary data.</text>
</comment>
<gene>
    <name evidence="1" type="ORF">V1477_016167</name>
</gene>
<sequence>MNRIGPLMMCKIDNNGYNESNHVYQMLQTTPGIVEVRKYSTKLAQFVAARSAKWKTLQGGRYAPAPKVKARTRAKPKVRKLPLVLSYSSKGNSEWNQRGNYPGVRKGVREGLLARALCARKPPAF</sequence>
<accession>A0ABD2BCA6</accession>
<organism evidence="1 2">
    <name type="scientific">Vespula maculifrons</name>
    <name type="common">Eastern yellow jacket</name>
    <name type="synonym">Wasp</name>
    <dbReference type="NCBI Taxonomy" id="7453"/>
    <lineage>
        <taxon>Eukaryota</taxon>
        <taxon>Metazoa</taxon>
        <taxon>Ecdysozoa</taxon>
        <taxon>Arthropoda</taxon>
        <taxon>Hexapoda</taxon>
        <taxon>Insecta</taxon>
        <taxon>Pterygota</taxon>
        <taxon>Neoptera</taxon>
        <taxon>Endopterygota</taxon>
        <taxon>Hymenoptera</taxon>
        <taxon>Apocrita</taxon>
        <taxon>Aculeata</taxon>
        <taxon>Vespoidea</taxon>
        <taxon>Vespidae</taxon>
        <taxon>Vespinae</taxon>
        <taxon>Vespula</taxon>
    </lineage>
</organism>
<reference evidence="1 2" key="1">
    <citation type="journal article" date="2024" name="Ann. Entomol. Soc. Am.">
        <title>Genomic analyses of the southern and eastern yellowjacket wasps (Hymenoptera: Vespidae) reveal evolutionary signatures of social life.</title>
        <authorList>
            <person name="Catto M.A."/>
            <person name="Caine P.B."/>
            <person name="Orr S.E."/>
            <person name="Hunt B.G."/>
            <person name="Goodisman M.A.D."/>
        </authorList>
    </citation>
    <scope>NUCLEOTIDE SEQUENCE [LARGE SCALE GENOMIC DNA]</scope>
    <source>
        <strain evidence="1">232</strain>
        <tissue evidence="1">Head and thorax</tissue>
    </source>
</reference>
<name>A0ABD2BCA6_VESMC</name>
<keyword evidence="2" id="KW-1185">Reference proteome</keyword>
<evidence type="ECO:0000313" key="1">
    <source>
        <dbReference type="EMBL" id="KAL2730356.1"/>
    </source>
</evidence>
<dbReference type="EMBL" id="JAYRBN010000091">
    <property type="protein sequence ID" value="KAL2730356.1"/>
    <property type="molecule type" value="Genomic_DNA"/>
</dbReference>
<protein>
    <submittedName>
        <fullName evidence="1">Uncharacterized protein</fullName>
    </submittedName>
</protein>